<dbReference type="EMBL" id="JAFBER010000013">
    <property type="protein sequence ID" value="MBM7645947.1"/>
    <property type="molecule type" value="Genomic_DNA"/>
</dbReference>
<name>A0ABS2Q0Y0_9BACL</name>
<protein>
    <submittedName>
        <fullName evidence="1">Uncharacterized protein</fullName>
    </submittedName>
</protein>
<evidence type="ECO:0000313" key="1">
    <source>
        <dbReference type="EMBL" id="MBM7645947.1"/>
    </source>
</evidence>
<organism evidence="1 2">
    <name type="scientific">Scopulibacillus daqui</name>
    <dbReference type="NCBI Taxonomy" id="1469162"/>
    <lineage>
        <taxon>Bacteria</taxon>
        <taxon>Bacillati</taxon>
        <taxon>Bacillota</taxon>
        <taxon>Bacilli</taxon>
        <taxon>Bacillales</taxon>
        <taxon>Sporolactobacillaceae</taxon>
        <taxon>Scopulibacillus</taxon>
    </lineage>
</organism>
<comment type="caution">
    <text evidence="1">The sequence shown here is derived from an EMBL/GenBank/DDBJ whole genome shotgun (WGS) entry which is preliminary data.</text>
</comment>
<dbReference type="Proteomes" id="UP000808914">
    <property type="component" value="Unassembled WGS sequence"/>
</dbReference>
<gene>
    <name evidence="1" type="ORF">JOD45_002172</name>
</gene>
<accession>A0ABS2Q0Y0</accession>
<evidence type="ECO:0000313" key="2">
    <source>
        <dbReference type="Proteomes" id="UP000808914"/>
    </source>
</evidence>
<sequence>MTNTVKDKEYYILANKSYNKNMRDEKTMGHKEWKIADGKKWTTKDKKSGFQAKVFKHANQVVIAFAGTSPKDPGDLRTDVEMALNERKRRQEMMNEPSFPRWGEKAVAANDNYESKHANKFHLNILNNFFVVKKGYLLYSGYC</sequence>
<proteinExistence type="predicted"/>
<dbReference type="RefSeq" id="WP_205003851.1">
    <property type="nucleotide sequence ID" value="NZ_JAFBER010000013.1"/>
</dbReference>
<keyword evidence="2" id="KW-1185">Reference proteome</keyword>
<reference evidence="1 2" key="1">
    <citation type="submission" date="2021-01" db="EMBL/GenBank/DDBJ databases">
        <title>Genomic Encyclopedia of Type Strains, Phase IV (KMG-IV): sequencing the most valuable type-strain genomes for metagenomic binning, comparative biology and taxonomic classification.</title>
        <authorList>
            <person name="Goeker M."/>
        </authorList>
    </citation>
    <scope>NUCLEOTIDE SEQUENCE [LARGE SCALE GENOMIC DNA]</scope>
    <source>
        <strain evidence="1 2">DSM 28236</strain>
    </source>
</reference>